<organism evidence="6 7">
    <name type="scientific">Pseudomonas citronellolis</name>
    <dbReference type="NCBI Taxonomy" id="53408"/>
    <lineage>
        <taxon>Bacteria</taxon>
        <taxon>Pseudomonadati</taxon>
        <taxon>Pseudomonadota</taxon>
        <taxon>Gammaproteobacteria</taxon>
        <taxon>Pseudomonadales</taxon>
        <taxon>Pseudomonadaceae</taxon>
        <taxon>Pseudomonas</taxon>
    </lineage>
</organism>
<protein>
    <submittedName>
        <fullName evidence="6">TetR/AcrR family transcriptional regulator</fullName>
    </submittedName>
</protein>
<dbReference type="InterPro" id="IPR036271">
    <property type="entry name" value="Tet_transcr_reg_TetR-rel_C_sf"/>
</dbReference>
<evidence type="ECO:0000256" key="3">
    <source>
        <dbReference type="ARBA" id="ARBA00023163"/>
    </source>
</evidence>
<dbReference type="PANTHER" id="PTHR30055:SF240">
    <property type="entry name" value="HTH-TYPE TRANSCRIPTIONAL REGULATOR ACRR"/>
    <property type="match status" value="1"/>
</dbReference>
<dbReference type="InterPro" id="IPR001647">
    <property type="entry name" value="HTH_TetR"/>
</dbReference>
<feature type="domain" description="HTH tetR-type" evidence="5">
    <location>
        <begin position="18"/>
        <end position="78"/>
    </location>
</feature>
<gene>
    <name evidence="6" type="ORF">P3W55_15040</name>
</gene>
<dbReference type="Pfam" id="PF17932">
    <property type="entry name" value="TetR_C_24"/>
    <property type="match status" value="1"/>
</dbReference>
<dbReference type="RefSeq" id="WP_276214879.1">
    <property type="nucleotide sequence ID" value="NZ_JARJLR010000246.1"/>
</dbReference>
<proteinExistence type="predicted"/>
<comment type="caution">
    <text evidence="6">The sequence shown here is derived from an EMBL/GenBank/DDBJ whole genome shotgun (WGS) entry which is preliminary data.</text>
</comment>
<keyword evidence="1" id="KW-0805">Transcription regulation</keyword>
<dbReference type="Gene3D" id="1.10.357.10">
    <property type="entry name" value="Tetracycline Repressor, domain 2"/>
    <property type="match status" value="1"/>
</dbReference>
<evidence type="ECO:0000313" key="6">
    <source>
        <dbReference type="EMBL" id="MDF3843026.1"/>
    </source>
</evidence>
<dbReference type="SUPFAM" id="SSF48498">
    <property type="entry name" value="Tetracyclin repressor-like, C-terminal domain"/>
    <property type="match status" value="1"/>
</dbReference>
<evidence type="ECO:0000256" key="2">
    <source>
        <dbReference type="ARBA" id="ARBA00023125"/>
    </source>
</evidence>
<reference evidence="6" key="1">
    <citation type="submission" date="2023-03" db="EMBL/GenBank/DDBJ databases">
        <title>Draft assemblies of triclosan tolerant bacteria isolated from returned activated sludge.</title>
        <authorList>
            <person name="Van Hamelsveld S."/>
        </authorList>
    </citation>
    <scope>NUCLEOTIDE SEQUENCE</scope>
    <source>
        <strain evidence="6">GW210015_S63</strain>
    </source>
</reference>
<dbReference type="EMBL" id="JARJLR010000246">
    <property type="protein sequence ID" value="MDF3843026.1"/>
    <property type="molecule type" value="Genomic_DNA"/>
</dbReference>
<dbReference type="Pfam" id="PF00440">
    <property type="entry name" value="TetR_N"/>
    <property type="match status" value="1"/>
</dbReference>
<dbReference type="PANTHER" id="PTHR30055">
    <property type="entry name" value="HTH-TYPE TRANSCRIPTIONAL REGULATOR RUTR"/>
    <property type="match status" value="1"/>
</dbReference>
<dbReference type="GO" id="GO:0000976">
    <property type="term" value="F:transcription cis-regulatory region binding"/>
    <property type="evidence" value="ECO:0007669"/>
    <property type="project" value="TreeGrafter"/>
</dbReference>
<dbReference type="GO" id="GO:0003700">
    <property type="term" value="F:DNA-binding transcription factor activity"/>
    <property type="evidence" value="ECO:0007669"/>
    <property type="project" value="TreeGrafter"/>
</dbReference>
<dbReference type="InterPro" id="IPR050109">
    <property type="entry name" value="HTH-type_TetR-like_transc_reg"/>
</dbReference>
<dbReference type="PROSITE" id="PS50977">
    <property type="entry name" value="HTH_TETR_2"/>
    <property type="match status" value="1"/>
</dbReference>
<dbReference type="SUPFAM" id="SSF46689">
    <property type="entry name" value="Homeodomain-like"/>
    <property type="match status" value="1"/>
</dbReference>
<evidence type="ECO:0000313" key="7">
    <source>
        <dbReference type="Proteomes" id="UP001220662"/>
    </source>
</evidence>
<dbReference type="PRINTS" id="PR00455">
    <property type="entry name" value="HTHTETR"/>
</dbReference>
<keyword evidence="3" id="KW-0804">Transcription</keyword>
<sequence length="206" mass="23292">MPQAPANLQEMPSRRAIGERRQQLHEVATGLFVNDGFAGVSMRQLSDHLGLYPGSLYAHFESKQALLFELIRDPLEELLSETEHRVRCARNVNAAMREFIACHIDFQVHQRHRALLLNLELRCLEPSYRSEVDVLLKRYRECLGSIVSAGIAKGLYRQQSVSASVQAVLGMLCSVAHWFEDGQVLDTHALAEHFDHMIRGALQCSN</sequence>
<evidence type="ECO:0000256" key="4">
    <source>
        <dbReference type="PROSITE-ProRule" id="PRU00335"/>
    </source>
</evidence>
<dbReference type="Proteomes" id="UP001220662">
    <property type="component" value="Unassembled WGS sequence"/>
</dbReference>
<evidence type="ECO:0000256" key="1">
    <source>
        <dbReference type="ARBA" id="ARBA00023015"/>
    </source>
</evidence>
<dbReference type="InterPro" id="IPR041490">
    <property type="entry name" value="KstR2_TetR_C"/>
</dbReference>
<dbReference type="AlphaFoldDB" id="A0AAW6P9M6"/>
<name>A0AAW6P9M6_9PSED</name>
<accession>A0AAW6P9M6</accession>
<dbReference type="InterPro" id="IPR009057">
    <property type="entry name" value="Homeodomain-like_sf"/>
</dbReference>
<feature type="DNA-binding region" description="H-T-H motif" evidence="4">
    <location>
        <begin position="41"/>
        <end position="60"/>
    </location>
</feature>
<evidence type="ECO:0000259" key="5">
    <source>
        <dbReference type="PROSITE" id="PS50977"/>
    </source>
</evidence>
<keyword evidence="2 4" id="KW-0238">DNA-binding</keyword>